<comment type="caution">
    <text evidence="1">The sequence shown here is derived from an EMBL/GenBank/DDBJ whole genome shotgun (WGS) entry which is preliminary data.</text>
</comment>
<evidence type="ECO:0000313" key="1">
    <source>
        <dbReference type="EMBL" id="CAB5353767.1"/>
    </source>
</evidence>
<gene>
    <name evidence="1" type="ORF">CHRIB12_LOCUS5702</name>
</gene>
<protein>
    <submittedName>
        <fullName evidence="1">Uncharacterized protein</fullName>
    </submittedName>
</protein>
<organism evidence="1 2">
    <name type="scientific">Rhizophagus irregularis</name>
    <dbReference type="NCBI Taxonomy" id="588596"/>
    <lineage>
        <taxon>Eukaryota</taxon>
        <taxon>Fungi</taxon>
        <taxon>Fungi incertae sedis</taxon>
        <taxon>Mucoromycota</taxon>
        <taxon>Glomeromycotina</taxon>
        <taxon>Glomeromycetes</taxon>
        <taxon>Glomerales</taxon>
        <taxon>Glomeraceae</taxon>
        <taxon>Rhizophagus</taxon>
    </lineage>
</organism>
<evidence type="ECO:0000313" key="2">
    <source>
        <dbReference type="Proteomes" id="UP000684084"/>
    </source>
</evidence>
<dbReference type="AlphaFoldDB" id="A0A915YZ03"/>
<dbReference type="EMBL" id="CAGKOT010000009">
    <property type="protein sequence ID" value="CAB5353767.1"/>
    <property type="molecule type" value="Genomic_DNA"/>
</dbReference>
<dbReference type="OrthoDB" id="2412881at2759"/>
<proteinExistence type="predicted"/>
<dbReference type="Proteomes" id="UP000684084">
    <property type="component" value="Unassembled WGS sequence"/>
</dbReference>
<name>A0A915YZ03_9GLOM</name>
<sequence>MKKIERGISCHDAYTKSEFVLSAYIIAWTDFAILKEFYSQKYRHVYFPPKSNCINKDHSNWLRYNNEIEAAITNREKETLIKNYVIKGKSILFELSSIKFPRSFPIDIMHLFFENIAPQMFKL</sequence>
<accession>A0A915YZ03</accession>
<reference evidence="1" key="1">
    <citation type="submission" date="2020-05" db="EMBL/GenBank/DDBJ databases">
        <authorList>
            <person name="Rincon C."/>
            <person name="Sanders R I."/>
            <person name="Robbins C."/>
            <person name="Chaturvedi A."/>
        </authorList>
    </citation>
    <scope>NUCLEOTIDE SEQUENCE</scope>
    <source>
        <strain evidence="1">CHB12</strain>
    </source>
</reference>